<dbReference type="GO" id="GO:0003697">
    <property type="term" value="F:single-stranded DNA binding"/>
    <property type="evidence" value="ECO:0007669"/>
    <property type="project" value="InterPro"/>
</dbReference>
<organism evidence="3 4">
    <name type="scientific">Paenibacillus sonchi</name>
    <dbReference type="NCBI Taxonomy" id="373687"/>
    <lineage>
        <taxon>Bacteria</taxon>
        <taxon>Bacillati</taxon>
        <taxon>Bacillota</taxon>
        <taxon>Bacilli</taxon>
        <taxon>Bacillales</taxon>
        <taxon>Paenibacillaceae</taxon>
        <taxon>Paenibacillus</taxon>
        <taxon>Paenibacillus sonchi group</taxon>
    </lineage>
</organism>
<dbReference type="InterPro" id="IPR017113">
    <property type="entry name" value="Antirestriction_ArdC"/>
</dbReference>
<feature type="domain" description="Polyvalent protein metallopeptidase" evidence="2">
    <location>
        <begin position="148"/>
        <end position="263"/>
    </location>
</feature>
<keyword evidence="4" id="KW-1185">Reference proteome</keyword>
<geneLocation type="plasmid" evidence="3 4">
    <name>unnamed1</name>
</geneLocation>
<dbReference type="AlphaFoldDB" id="A0A974PIY0"/>
<gene>
    <name evidence="3" type="ORF">JI735_34515</name>
</gene>
<dbReference type="Proteomes" id="UP000595841">
    <property type="component" value="Plasmid unnamed1"/>
</dbReference>
<accession>A0A974PIY0</accession>
<dbReference type="Pfam" id="PF08401">
    <property type="entry name" value="ArdcN"/>
    <property type="match status" value="1"/>
</dbReference>
<feature type="domain" description="N-terminal" evidence="1">
    <location>
        <begin position="10"/>
        <end position="110"/>
    </location>
</feature>
<sequence length="281" mass="31749">MPKKKEDKKTVYDIVTERILNLLAAGVVPWRRPWRSGAAVSWKTQRPYRGINAMLLDPGEYATFKQVTEAGGSVKGAKSEIVVFWKWLDKKNEETGEEEKVPLLRYYKVFNVADCTGLESKRAAASPIDHDPIEDAERLVSGYTDRPPIRYASGRAFYRPSEDVVSVPPLVDYQQAEEYYCTLFHELVHSTGHSKRLKRPLDEIAAFGDEVYSREELIAEMGAAMLCGIAKIDNHTIENSASYIGGWVRKIQEDDKRLVVQAAGIAQRAADYIQGISYEQE</sequence>
<name>A0A974PIY0_9BACL</name>
<dbReference type="PIRSF" id="PIRSF037112">
    <property type="entry name" value="Antirestriction_ArdC"/>
    <property type="match status" value="1"/>
</dbReference>
<dbReference type="InterPro" id="IPR013610">
    <property type="entry name" value="ArdC_N"/>
</dbReference>
<reference evidence="3 4" key="1">
    <citation type="submission" date="2021-01" db="EMBL/GenBank/DDBJ databases">
        <title>Whole genome sequence of Paenibacillus sonchi LMG 24727 for comparative genomics.</title>
        <authorList>
            <person name="Lee G."/>
            <person name="Kim M.-J."/>
            <person name="Lim K."/>
            <person name="Shin J.-H."/>
        </authorList>
    </citation>
    <scope>NUCLEOTIDE SEQUENCE [LARGE SCALE GENOMIC DNA]</scope>
    <source>
        <strain evidence="3 4">LMG 24727</strain>
        <plasmid evidence="3 4">unnamed1</plasmid>
    </source>
</reference>
<dbReference type="InterPro" id="IPR041459">
    <property type="entry name" value="MPTase-PolyVal"/>
</dbReference>
<protein>
    <submittedName>
        <fullName evidence="3">DUF1738 domain-containing protein</fullName>
    </submittedName>
</protein>
<dbReference type="Pfam" id="PF18818">
    <property type="entry name" value="MPTase-PolyVal"/>
    <property type="match status" value="1"/>
</dbReference>
<dbReference type="RefSeq" id="WP_039832846.1">
    <property type="nucleotide sequence ID" value="NZ_CP068596.1"/>
</dbReference>
<evidence type="ECO:0000259" key="1">
    <source>
        <dbReference type="Pfam" id="PF08401"/>
    </source>
</evidence>
<proteinExistence type="predicted"/>
<evidence type="ECO:0000259" key="2">
    <source>
        <dbReference type="Pfam" id="PF18818"/>
    </source>
</evidence>
<dbReference type="KEGG" id="pson:JI735_34515"/>
<dbReference type="EMBL" id="CP068596">
    <property type="protein sequence ID" value="QQZ64550.1"/>
    <property type="molecule type" value="Genomic_DNA"/>
</dbReference>
<keyword evidence="3" id="KW-0614">Plasmid</keyword>
<evidence type="ECO:0000313" key="4">
    <source>
        <dbReference type="Proteomes" id="UP000595841"/>
    </source>
</evidence>
<evidence type="ECO:0000313" key="3">
    <source>
        <dbReference type="EMBL" id="QQZ64550.1"/>
    </source>
</evidence>